<comment type="caution">
    <text evidence="1">The sequence shown here is derived from an EMBL/GenBank/DDBJ whole genome shotgun (WGS) entry which is preliminary data.</text>
</comment>
<proteinExistence type="predicted"/>
<dbReference type="Proteomes" id="UP000712281">
    <property type="component" value="Unassembled WGS sequence"/>
</dbReference>
<reference evidence="1" key="1">
    <citation type="submission" date="2019-12" db="EMBL/GenBank/DDBJ databases">
        <title>Genome sequencing and annotation of Brassica cretica.</title>
        <authorList>
            <person name="Studholme D.J."/>
            <person name="Sarris P.F."/>
        </authorList>
    </citation>
    <scope>NUCLEOTIDE SEQUENCE</scope>
    <source>
        <strain evidence="1">PFS-001/15</strain>
        <tissue evidence="1">Leaf</tissue>
    </source>
</reference>
<protein>
    <submittedName>
        <fullName evidence="1">Uncharacterized protein</fullName>
    </submittedName>
</protein>
<sequence length="88" mass="9727">METKREKEVHEVQLQNSQRLIEEQATANARCDAETAPANTVCDAETTARAAEQQIQINILKIVVTYMQGKEPTFSDFMTASPLSAAIT</sequence>
<gene>
    <name evidence="1" type="ORF">F2Q68_00015778</name>
</gene>
<evidence type="ECO:0000313" key="1">
    <source>
        <dbReference type="EMBL" id="KAF2554429.1"/>
    </source>
</evidence>
<name>A0A8S9GJ15_BRACR</name>
<accession>A0A8S9GJ15</accession>
<dbReference type="EMBL" id="QGKW02001940">
    <property type="protein sequence ID" value="KAF2554429.1"/>
    <property type="molecule type" value="Genomic_DNA"/>
</dbReference>
<organism evidence="1 2">
    <name type="scientific">Brassica cretica</name>
    <name type="common">Mustard</name>
    <dbReference type="NCBI Taxonomy" id="69181"/>
    <lineage>
        <taxon>Eukaryota</taxon>
        <taxon>Viridiplantae</taxon>
        <taxon>Streptophyta</taxon>
        <taxon>Embryophyta</taxon>
        <taxon>Tracheophyta</taxon>
        <taxon>Spermatophyta</taxon>
        <taxon>Magnoliopsida</taxon>
        <taxon>eudicotyledons</taxon>
        <taxon>Gunneridae</taxon>
        <taxon>Pentapetalae</taxon>
        <taxon>rosids</taxon>
        <taxon>malvids</taxon>
        <taxon>Brassicales</taxon>
        <taxon>Brassicaceae</taxon>
        <taxon>Brassiceae</taxon>
        <taxon>Brassica</taxon>
    </lineage>
</organism>
<evidence type="ECO:0000313" key="2">
    <source>
        <dbReference type="Proteomes" id="UP000712281"/>
    </source>
</evidence>